<dbReference type="InterPro" id="IPR018376">
    <property type="entry name" value="Enoyl-CoA_hyd/isom_CS"/>
</dbReference>
<sequence>MPVMRVHIKRVPDGKITLQETSKIAIITINRPAARNALTANMWGELARLGRLAGQSSKAKVILLRGTPGQFTAGADIKEFCEMSIEEAEHAFQQMEEAIRVFENVPMPVVAVVDGPAMGAGFILSLACDMRVGTANARMGIPVGKLGITIGLSFLQRIIRLIGPSRATELIYTGKVIEAQEALRIGLLNQLLPSEDLDKAALSLAGTIMEQSGAVLRAVKKAAQLSQWKQEGPWSFVDPVDFPEGCLAFAEKRKPRFST</sequence>
<dbReference type="SUPFAM" id="SSF52096">
    <property type="entry name" value="ClpP/crotonase"/>
    <property type="match status" value="1"/>
</dbReference>
<keyword evidence="2" id="KW-0456">Lyase</keyword>
<keyword evidence="4" id="KW-0175">Coiled coil</keyword>
<evidence type="ECO:0000313" key="6">
    <source>
        <dbReference type="Proteomes" id="UP000198915"/>
    </source>
</evidence>
<reference evidence="6" key="1">
    <citation type="submission" date="2016-10" db="EMBL/GenBank/DDBJ databases">
        <authorList>
            <person name="Varghese N."/>
            <person name="Submissions S."/>
        </authorList>
    </citation>
    <scope>NUCLEOTIDE SEQUENCE [LARGE SCALE GENOMIC DNA]</scope>
    <source>
        <strain evidence="6">OK042</strain>
    </source>
</reference>
<evidence type="ECO:0000313" key="5">
    <source>
        <dbReference type="EMBL" id="SFI80841.1"/>
    </source>
</evidence>
<feature type="coiled-coil region" evidence="4">
    <location>
        <begin position="78"/>
        <end position="105"/>
    </location>
</feature>
<dbReference type="Proteomes" id="UP000198915">
    <property type="component" value="Unassembled WGS sequence"/>
</dbReference>
<evidence type="ECO:0000256" key="3">
    <source>
        <dbReference type="RuleBase" id="RU003707"/>
    </source>
</evidence>
<accession>A0A1I3L7Y6</accession>
<evidence type="ECO:0000256" key="4">
    <source>
        <dbReference type="SAM" id="Coils"/>
    </source>
</evidence>
<protein>
    <submittedName>
        <fullName evidence="5">Short chain enoyl-CoA hydratase</fullName>
    </submittedName>
</protein>
<proteinExistence type="inferred from homology"/>
<dbReference type="AlphaFoldDB" id="A0A1I3L7Y6"/>
<dbReference type="EMBL" id="FORT01000001">
    <property type="protein sequence ID" value="SFI80841.1"/>
    <property type="molecule type" value="Genomic_DNA"/>
</dbReference>
<gene>
    <name evidence="5" type="ORF">SAMN05518846_101216</name>
</gene>
<dbReference type="STRING" id="1884381.SAMN05518846_101216"/>
<dbReference type="GO" id="GO:0006635">
    <property type="term" value="P:fatty acid beta-oxidation"/>
    <property type="evidence" value="ECO:0007669"/>
    <property type="project" value="TreeGrafter"/>
</dbReference>
<keyword evidence="6" id="KW-1185">Reference proteome</keyword>
<organism evidence="5 6">
    <name type="scientific">Brevibacillus centrosporus</name>
    <dbReference type="NCBI Taxonomy" id="54910"/>
    <lineage>
        <taxon>Bacteria</taxon>
        <taxon>Bacillati</taxon>
        <taxon>Bacillota</taxon>
        <taxon>Bacilli</taxon>
        <taxon>Bacillales</taxon>
        <taxon>Paenibacillaceae</taxon>
        <taxon>Brevibacillus</taxon>
    </lineage>
</organism>
<dbReference type="Gene3D" id="3.90.226.10">
    <property type="entry name" value="2-enoyl-CoA Hydratase, Chain A, domain 1"/>
    <property type="match status" value="1"/>
</dbReference>
<comment type="similarity">
    <text evidence="1 3">Belongs to the enoyl-CoA hydratase/isomerase family.</text>
</comment>
<evidence type="ECO:0000256" key="2">
    <source>
        <dbReference type="ARBA" id="ARBA00023239"/>
    </source>
</evidence>
<dbReference type="PANTHER" id="PTHR11941">
    <property type="entry name" value="ENOYL-COA HYDRATASE-RELATED"/>
    <property type="match status" value="1"/>
</dbReference>
<dbReference type="PROSITE" id="PS00166">
    <property type="entry name" value="ENOYL_COA_HYDRATASE"/>
    <property type="match status" value="1"/>
</dbReference>
<dbReference type="InterPro" id="IPR001753">
    <property type="entry name" value="Enoyl-CoA_hydra/iso"/>
</dbReference>
<dbReference type="Pfam" id="PF00378">
    <property type="entry name" value="ECH_1"/>
    <property type="match status" value="1"/>
</dbReference>
<dbReference type="PANTHER" id="PTHR11941:SF54">
    <property type="entry name" value="ENOYL-COA HYDRATASE, MITOCHONDRIAL"/>
    <property type="match status" value="1"/>
</dbReference>
<dbReference type="Gene3D" id="1.10.12.10">
    <property type="entry name" value="Lyase 2-enoyl-coa Hydratase, Chain A, domain 2"/>
    <property type="match status" value="1"/>
</dbReference>
<evidence type="ECO:0000256" key="1">
    <source>
        <dbReference type="ARBA" id="ARBA00005254"/>
    </source>
</evidence>
<dbReference type="GO" id="GO:0016829">
    <property type="term" value="F:lyase activity"/>
    <property type="evidence" value="ECO:0007669"/>
    <property type="project" value="UniProtKB-KW"/>
</dbReference>
<name>A0A1I3L7Y6_9BACL</name>
<dbReference type="InterPro" id="IPR029045">
    <property type="entry name" value="ClpP/crotonase-like_dom_sf"/>
</dbReference>
<dbReference type="CDD" id="cd06558">
    <property type="entry name" value="crotonase-like"/>
    <property type="match status" value="1"/>
</dbReference>
<dbReference type="InterPro" id="IPR014748">
    <property type="entry name" value="Enoyl-CoA_hydra_C"/>
</dbReference>